<keyword evidence="4" id="KW-0106">Calcium</keyword>
<gene>
    <name evidence="7" type="ORF">C5Y93_21645</name>
</gene>
<sequence>MSYRSLFACLAVVCSFAASLSADDRPNVVLVMADDQGWGDVGYNGHPAIKTPQLDKAAAEGIRFDRFYAAAPVCSPTRCSVLTGRNPNRSAVYAWGWPIRPQEITLAEQLQAAGYATAHFGKWHLGSVRKDSPVNPGQNGFDHWVSAPNFYDNDPILCNQGEAVQYEGESSDVTGALAIDWIRKQAKTDKPFFAVVWFGSPHSPHIADKADRELYQDQPAKFQDYYGEVTGIDRAYGKIRSTLKELGVSDNTILWYCSDNGADKAKGSAGPFREKKGSIYEGGLLVPGILEWPAKFPQPETTAIRATTCDIMPTILAAAGLSPDKDRPLDGVNLLPLLQEKAKMRPQTIAFWQTANNGISTPSDSLMRTLLTKQKAGGDLGADEVSLHAADLPDPAISVETFPGHASLTDGDWKLHRIEGKKGAVRFELYDLSSDPYEKQNVLKQYPDVAKKLEQLLKDWQTSVVNSLNGADY</sequence>
<organism evidence="7 8">
    <name type="scientific">Blastopirellula marina</name>
    <dbReference type="NCBI Taxonomy" id="124"/>
    <lineage>
        <taxon>Bacteria</taxon>
        <taxon>Pseudomonadati</taxon>
        <taxon>Planctomycetota</taxon>
        <taxon>Planctomycetia</taxon>
        <taxon>Pirellulales</taxon>
        <taxon>Pirellulaceae</taxon>
        <taxon>Blastopirellula</taxon>
    </lineage>
</organism>
<dbReference type="InterPro" id="IPR000917">
    <property type="entry name" value="Sulfatase_N"/>
</dbReference>
<feature type="domain" description="Sulfatase N-terminal" evidence="6">
    <location>
        <begin position="26"/>
        <end position="320"/>
    </location>
</feature>
<evidence type="ECO:0000256" key="1">
    <source>
        <dbReference type="ARBA" id="ARBA00008779"/>
    </source>
</evidence>
<dbReference type="Pfam" id="PF00884">
    <property type="entry name" value="Sulfatase"/>
    <property type="match status" value="1"/>
</dbReference>
<dbReference type="PANTHER" id="PTHR42693:SF53">
    <property type="entry name" value="ENDO-4-O-SULFATASE"/>
    <property type="match status" value="1"/>
</dbReference>
<evidence type="ECO:0000256" key="4">
    <source>
        <dbReference type="ARBA" id="ARBA00022837"/>
    </source>
</evidence>
<comment type="caution">
    <text evidence="7">The sequence shown here is derived from an EMBL/GenBank/DDBJ whole genome shotgun (WGS) entry which is preliminary data.</text>
</comment>
<dbReference type="PANTHER" id="PTHR42693">
    <property type="entry name" value="ARYLSULFATASE FAMILY MEMBER"/>
    <property type="match status" value="1"/>
</dbReference>
<evidence type="ECO:0000256" key="3">
    <source>
        <dbReference type="ARBA" id="ARBA00022801"/>
    </source>
</evidence>
<evidence type="ECO:0000313" key="8">
    <source>
        <dbReference type="Proteomes" id="UP000237819"/>
    </source>
</evidence>
<feature type="signal peptide" evidence="5">
    <location>
        <begin position="1"/>
        <end position="17"/>
    </location>
</feature>
<keyword evidence="2" id="KW-0479">Metal-binding</keyword>
<dbReference type="SUPFAM" id="SSF53649">
    <property type="entry name" value="Alkaline phosphatase-like"/>
    <property type="match status" value="1"/>
</dbReference>
<protein>
    <submittedName>
        <fullName evidence="7">N-acetylgalactosamine 6-sulfate sulfatase</fullName>
    </submittedName>
</protein>
<proteinExistence type="inferred from homology"/>
<dbReference type="AlphaFoldDB" id="A0A2S8GI73"/>
<dbReference type="RefSeq" id="WP_105337542.1">
    <property type="nucleotide sequence ID" value="NZ_PUHZ01000021.1"/>
</dbReference>
<feature type="chain" id="PRO_5015593052" evidence="5">
    <location>
        <begin position="18"/>
        <end position="473"/>
    </location>
</feature>
<keyword evidence="3" id="KW-0378">Hydrolase</keyword>
<evidence type="ECO:0000256" key="5">
    <source>
        <dbReference type="SAM" id="SignalP"/>
    </source>
</evidence>
<evidence type="ECO:0000259" key="6">
    <source>
        <dbReference type="Pfam" id="PF00884"/>
    </source>
</evidence>
<dbReference type="InterPro" id="IPR017850">
    <property type="entry name" value="Alkaline_phosphatase_core_sf"/>
</dbReference>
<comment type="similarity">
    <text evidence="1">Belongs to the sulfatase family.</text>
</comment>
<dbReference type="Gene3D" id="3.40.720.10">
    <property type="entry name" value="Alkaline Phosphatase, subunit A"/>
    <property type="match status" value="1"/>
</dbReference>
<name>A0A2S8GI73_9BACT</name>
<dbReference type="GO" id="GO:0046872">
    <property type="term" value="F:metal ion binding"/>
    <property type="evidence" value="ECO:0007669"/>
    <property type="project" value="UniProtKB-KW"/>
</dbReference>
<dbReference type="Proteomes" id="UP000237819">
    <property type="component" value="Unassembled WGS sequence"/>
</dbReference>
<dbReference type="EMBL" id="PUHZ01000021">
    <property type="protein sequence ID" value="PQO44143.1"/>
    <property type="molecule type" value="Genomic_DNA"/>
</dbReference>
<dbReference type="PROSITE" id="PS00523">
    <property type="entry name" value="SULFATASE_1"/>
    <property type="match status" value="1"/>
</dbReference>
<keyword evidence="5" id="KW-0732">Signal</keyword>
<dbReference type="InterPro" id="IPR024607">
    <property type="entry name" value="Sulfatase_CS"/>
</dbReference>
<dbReference type="OrthoDB" id="9783154at2"/>
<accession>A0A2S8GI73</accession>
<dbReference type="GO" id="GO:0004065">
    <property type="term" value="F:arylsulfatase activity"/>
    <property type="evidence" value="ECO:0007669"/>
    <property type="project" value="TreeGrafter"/>
</dbReference>
<reference evidence="7 8" key="1">
    <citation type="submission" date="2018-02" db="EMBL/GenBank/DDBJ databases">
        <title>Comparative genomes isolates from brazilian mangrove.</title>
        <authorList>
            <person name="Araujo J.E."/>
            <person name="Taketani R.G."/>
            <person name="Silva M.C.P."/>
            <person name="Loureco M.V."/>
            <person name="Andreote F.D."/>
        </authorList>
    </citation>
    <scope>NUCLEOTIDE SEQUENCE [LARGE SCALE GENOMIC DNA]</scope>
    <source>
        <strain evidence="7 8">Nap-Phe MGV</strain>
    </source>
</reference>
<evidence type="ECO:0000313" key="7">
    <source>
        <dbReference type="EMBL" id="PQO44143.1"/>
    </source>
</evidence>
<evidence type="ECO:0000256" key="2">
    <source>
        <dbReference type="ARBA" id="ARBA00022723"/>
    </source>
</evidence>
<dbReference type="InterPro" id="IPR050738">
    <property type="entry name" value="Sulfatase"/>
</dbReference>
<dbReference type="Gene3D" id="3.30.1120.10">
    <property type="match status" value="1"/>
</dbReference>